<proteinExistence type="predicted"/>
<evidence type="ECO:0000313" key="2">
    <source>
        <dbReference type="EMBL" id="PMD53694.1"/>
    </source>
</evidence>
<dbReference type="EMBL" id="KZ613871">
    <property type="protein sequence ID" value="PMD53694.1"/>
    <property type="molecule type" value="Genomic_DNA"/>
</dbReference>
<reference evidence="2 3" key="1">
    <citation type="submission" date="2016-04" db="EMBL/GenBank/DDBJ databases">
        <title>A degradative enzymes factory behind the ericoid mycorrhizal symbiosis.</title>
        <authorList>
            <consortium name="DOE Joint Genome Institute"/>
            <person name="Martino E."/>
            <person name="Morin E."/>
            <person name="Grelet G."/>
            <person name="Kuo A."/>
            <person name="Kohler A."/>
            <person name="Daghino S."/>
            <person name="Barry K."/>
            <person name="Choi C."/>
            <person name="Cichocki N."/>
            <person name="Clum A."/>
            <person name="Copeland A."/>
            <person name="Hainaut M."/>
            <person name="Haridas S."/>
            <person name="Labutti K."/>
            <person name="Lindquist E."/>
            <person name="Lipzen A."/>
            <person name="Khouja H.-R."/>
            <person name="Murat C."/>
            <person name="Ohm R."/>
            <person name="Olson A."/>
            <person name="Spatafora J."/>
            <person name="Veneault-Fourrey C."/>
            <person name="Henrissat B."/>
            <person name="Grigoriev I."/>
            <person name="Martin F."/>
            <person name="Perotto S."/>
        </authorList>
    </citation>
    <scope>NUCLEOTIDE SEQUENCE [LARGE SCALE GENOMIC DNA]</scope>
    <source>
        <strain evidence="2 3">E</strain>
    </source>
</reference>
<dbReference type="Proteomes" id="UP000235371">
    <property type="component" value="Unassembled WGS sequence"/>
</dbReference>
<dbReference type="PANTHER" id="PTHR43662:SF13">
    <property type="entry name" value="DUF1996 DOMAIN-CONTAINING PROTEIN"/>
    <property type="match status" value="1"/>
</dbReference>
<organism evidence="2 3">
    <name type="scientific">Hyaloscypha bicolor E</name>
    <dbReference type="NCBI Taxonomy" id="1095630"/>
    <lineage>
        <taxon>Eukaryota</taxon>
        <taxon>Fungi</taxon>
        <taxon>Dikarya</taxon>
        <taxon>Ascomycota</taxon>
        <taxon>Pezizomycotina</taxon>
        <taxon>Leotiomycetes</taxon>
        <taxon>Helotiales</taxon>
        <taxon>Hyaloscyphaceae</taxon>
        <taxon>Hyaloscypha</taxon>
        <taxon>Hyaloscypha bicolor</taxon>
    </lineage>
</organism>
<dbReference type="PANTHER" id="PTHR43662">
    <property type="match status" value="1"/>
</dbReference>
<accession>A0A2J6SSE2</accession>
<feature type="domain" description="DUF1996" evidence="1">
    <location>
        <begin position="40"/>
        <end position="221"/>
    </location>
</feature>
<sequence>MVLDAPSGNATMLLSCSQLVTERLDPYAIPPPHHSTSLHHVHFIEDISNYWTAVLYFKARNGTFKRVPQKGNVRFESANGGGQTLFHTAYGGSGKVNVTAFNPVGFFSPKFRRPAYTGLKRASTRSGEILYFPNTAYAVGIVANARFPTCRDGVNYDSADQQSHAAYPQSGTFENGGPCPSTHPVHIPQLFYETAWVTTKFNDKLLWPTDGSQPFGNSMQRAMNANCDVSCPSLKTQTIAQANKCLKSMNVKEDVDSC</sequence>
<evidence type="ECO:0000259" key="1">
    <source>
        <dbReference type="Pfam" id="PF09362"/>
    </source>
</evidence>
<protein>
    <recommendedName>
        <fullName evidence="1">DUF1996 domain-containing protein</fullName>
    </recommendedName>
</protein>
<dbReference type="InParanoid" id="A0A2J6SSE2"/>
<name>A0A2J6SSE2_9HELO</name>
<dbReference type="GeneID" id="36593297"/>
<dbReference type="InterPro" id="IPR018535">
    <property type="entry name" value="DUF1996"/>
</dbReference>
<dbReference type="OrthoDB" id="74764at2759"/>
<dbReference type="STRING" id="1095630.A0A2J6SSE2"/>
<dbReference type="AlphaFoldDB" id="A0A2J6SSE2"/>
<evidence type="ECO:0000313" key="3">
    <source>
        <dbReference type="Proteomes" id="UP000235371"/>
    </source>
</evidence>
<keyword evidence="3" id="KW-1185">Reference proteome</keyword>
<gene>
    <name evidence="2" type="ORF">K444DRAFT_646623</name>
</gene>
<dbReference type="RefSeq" id="XP_024730598.1">
    <property type="nucleotide sequence ID" value="XM_024885220.1"/>
</dbReference>
<dbReference type="Pfam" id="PF09362">
    <property type="entry name" value="DUF1996"/>
    <property type="match status" value="1"/>
</dbReference>